<sequence length="138" mass="15640">MRTQLPSQETTWLGISRFVQSFTAWKAENTQLTLDGEEAEIRAYLDAQIELEGDGLVGRPNTHPILTLLEDIEFRAPRLAELMFARSAILYGNDYCPARKFIEGVRLTSELDEEYVQKTRCYGEPPAEVVDMLGESPV</sequence>
<name>A0A7W7KN08_PSENT</name>
<dbReference type="AlphaFoldDB" id="A0A7W7KN08"/>
<reference evidence="1 2" key="1">
    <citation type="submission" date="2020-08" db="EMBL/GenBank/DDBJ databases">
        <title>Functional genomics of gut bacteria from endangered species of beetles.</title>
        <authorList>
            <person name="Carlos-Shanley C."/>
        </authorList>
    </citation>
    <scope>NUCLEOTIDE SEQUENCE [LARGE SCALE GENOMIC DNA]</scope>
    <source>
        <strain evidence="1 2">S00179</strain>
    </source>
</reference>
<evidence type="ECO:0000313" key="1">
    <source>
        <dbReference type="EMBL" id="MBB4865288.1"/>
    </source>
</evidence>
<protein>
    <submittedName>
        <fullName evidence="1">Uncharacterized protein</fullName>
    </submittedName>
</protein>
<organism evidence="1 2">
    <name type="scientific">Pseudomonas nitroreducens</name>
    <dbReference type="NCBI Taxonomy" id="46680"/>
    <lineage>
        <taxon>Bacteria</taxon>
        <taxon>Pseudomonadati</taxon>
        <taxon>Pseudomonadota</taxon>
        <taxon>Gammaproteobacteria</taxon>
        <taxon>Pseudomonadales</taxon>
        <taxon>Pseudomonadaceae</taxon>
        <taxon>Pseudomonas</taxon>
    </lineage>
</organism>
<comment type="caution">
    <text evidence="1">The sequence shown here is derived from an EMBL/GenBank/DDBJ whole genome shotgun (WGS) entry which is preliminary data.</text>
</comment>
<dbReference type="EMBL" id="JACHLI010000018">
    <property type="protein sequence ID" value="MBB4865288.1"/>
    <property type="molecule type" value="Genomic_DNA"/>
</dbReference>
<gene>
    <name evidence="1" type="ORF">HNP46_004169</name>
</gene>
<accession>A0A7W7KN08</accession>
<dbReference type="RefSeq" id="WP_184592606.1">
    <property type="nucleotide sequence ID" value="NZ_JACHLI010000018.1"/>
</dbReference>
<evidence type="ECO:0000313" key="2">
    <source>
        <dbReference type="Proteomes" id="UP000566995"/>
    </source>
</evidence>
<dbReference type="Proteomes" id="UP000566995">
    <property type="component" value="Unassembled WGS sequence"/>
</dbReference>
<proteinExistence type="predicted"/>